<dbReference type="GO" id="GO:0016126">
    <property type="term" value="P:sterol biosynthetic process"/>
    <property type="evidence" value="ECO:0007669"/>
    <property type="project" value="TreeGrafter"/>
</dbReference>
<dbReference type="AlphaFoldDB" id="A0A0L0DD58"/>
<dbReference type="RefSeq" id="XP_013757207.1">
    <property type="nucleotide sequence ID" value="XM_013901753.1"/>
</dbReference>
<dbReference type="PROSITE" id="PS00066">
    <property type="entry name" value="HMG_COA_REDUCTASE_1"/>
    <property type="match status" value="1"/>
</dbReference>
<dbReference type="CDD" id="cd00643">
    <property type="entry name" value="HMG-CoA_reductase_classI"/>
    <property type="match status" value="1"/>
</dbReference>
<dbReference type="FunFam" id="3.90.770.10:FF:000001">
    <property type="entry name" value="3-hydroxy-3-methylglutaryl coenzyme A reductase"/>
    <property type="match status" value="1"/>
</dbReference>
<dbReference type="Proteomes" id="UP000054408">
    <property type="component" value="Unassembled WGS sequence"/>
</dbReference>
<dbReference type="GeneID" id="25565129"/>
<dbReference type="InterPro" id="IPR009029">
    <property type="entry name" value="HMG_CoA_Rdtase_sub-bd_dom_sf"/>
</dbReference>
<dbReference type="STRING" id="461836.A0A0L0DD58"/>
<dbReference type="OrthoDB" id="310654at2759"/>
<dbReference type="GO" id="GO:0005778">
    <property type="term" value="C:peroxisomal membrane"/>
    <property type="evidence" value="ECO:0007669"/>
    <property type="project" value="TreeGrafter"/>
</dbReference>
<dbReference type="NCBIfam" id="TIGR00533">
    <property type="entry name" value="HMG_CoA_R_NADP"/>
    <property type="match status" value="1"/>
</dbReference>
<dbReference type="InterPro" id="IPR002202">
    <property type="entry name" value="HMG_CoA_Rdtase"/>
</dbReference>
<keyword evidence="3 6" id="KW-0521">NADP</keyword>
<gene>
    <name evidence="7" type="ORF">AMSG_05802</name>
</gene>
<dbReference type="PROSITE" id="PS01192">
    <property type="entry name" value="HMG_COA_REDUCTASE_3"/>
    <property type="match status" value="1"/>
</dbReference>
<dbReference type="InterPro" id="IPR009023">
    <property type="entry name" value="HMG_CoA_Rdtase_NAD(P)-bd_sf"/>
</dbReference>
<dbReference type="GO" id="GO:0015936">
    <property type="term" value="P:coenzyme A metabolic process"/>
    <property type="evidence" value="ECO:0007669"/>
    <property type="project" value="InterPro"/>
</dbReference>
<dbReference type="Gene3D" id="1.10.3270.10">
    <property type="entry name" value="HMGR, N-terminal domain"/>
    <property type="match status" value="1"/>
</dbReference>
<evidence type="ECO:0000256" key="4">
    <source>
        <dbReference type="ARBA" id="ARBA00023002"/>
    </source>
</evidence>
<evidence type="ECO:0000256" key="1">
    <source>
        <dbReference type="ARBA" id="ARBA00004370"/>
    </source>
</evidence>
<dbReference type="EMBL" id="GL349459">
    <property type="protein sequence ID" value="KNC50041.1"/>
    <property type="molecule type" value="Genomic_DNA"/>
</dbReference>
<dbReference type="GO" id="GO:0005789">
    <property type="term" value="C:endoplasmic reticulum membrane"/>
    <property type="evidence" value="ECO:0007669"/>
    <property type="project" value="UniProtKB-SubCell"/>
</dbReference>
<keyword evidence="6" id="KW-0256">Endoplasmic reticulum</keyword>
<evidence type="ECO:0000256" key="2">
    <source>
        <dbReference type="ARBA" id="ARBA00007661"/>
    </source>
</evidence>
<dbReference type="SUPFAM" id="SSF56542">
    <property type="entry name" value="Substrate-binding domain of HMG-CoA reductase"/>
    <property type="match status" value="1"/>
</dbReference>
<name>A0A0L0DD58_THETB</name>
<dbReference type="PROSITE" id="PS00318">
    <property type="entry name" value="HMG_COA_REDUCTASE_2"/>
    <property type="match status" value="1"/>
</dbReference>
<dbReference type="GO" id="GO:0004420">
    <property type="term" value="F:hydroxymethylglutaryl-CoA reductase (NADPH) activity"/>
    <property type="evidence" value="ECO:0007669"/>
    <property type="project" value="UniProtKB-EC"/>
</dbReference>
<evidence type="ECO:0000256" key="3">
    <source>
        <dbReference type="ARBA" id="ARBA00022857"/>
    </source>
</evidence>
<organism evidence="7 8">
    <name type="scientific">Thecamonas trahens ATCC 50062</name>
    <dbReference type="NCBI Taxonomy" id="461836"/>
    <lineage>
        <taxon>Eukaryota</taxon>
        <taxon>Apusozoa</taxon>
        <taxon>Apusomonadida</taxon>
        <taxon>Apusomonadidae</taxon>
        <taxon>Thecamonas</taxon>
    </lineage>
</organism>
<evidence type="ECO:0000313" key="8">
    <source>
        <dbReference type="Proteomes" id="UP000054408"/>
    </source>
</evidence>
<sequence>MSVREFQPLFTWGFKFHRSQFLVPLLSNNVFMSGNEAVNSGTSAGGWAGDALSEMLQNELTEGQNVVRAEAQALRGAEAAKGAMLDQAAELAANKVPADHCVAMGADEVEAPAGGVRPLEVISQLPTSELSDAEVLALVVAKKIPAYKLEKVLGDCARAVVIRRMHLETLGVELETLPHEHIDYAPIQGACCENVVGYVSLPVGTAGPLLLDGTEYFVPMATVEGCLVASTHRGCKAITLSGGASSELLADGMTRGPVLRMPSLASAAELKKFLDDPETFAAVQAAFNSTSRFARLESVQVSVAGRTVFARFKAFTGDAMGMNMISKGTKKALELLQAEFPDMIVVSVSGNYCTDKKPAALNWINGRGKSVSVEATISASVVSKVLKTSVDALVDVNISKNLIGSAMAGSVGGFNAHAANIVTAIFLATGQDAAQNVESSNCITLMEKTRDGDLYMSVTMPSIEVGTIGGGTHLQAQSANLRMLGVKGPNRDVPGSNAATLARIVAATVMAGELSLISALAAGQLVQSHMQHNRSSQNLAGAAATASN</sequence>
<dbReference type="PROSITE" id="PS50065">
    <property type="entry name" value="HMG_COA_REDUCTASE_4"/>
    <property type="match status" value="1"/>
</dbReference>
<dbReference type="eggNOG" id="KOG2480">
    <property type="taxonomic scope" value="Eukaryota"/>
</dbReference>
<reference evidence="7 8" key="1">
    <citation type="submission" date="2010-05" db="EMBL/GenBank/DDBJ databases">
        <title>The Genome Sequence of Thecamonas trahens ATCC 50062.</title>
        <authorList>
            <consortium name="The Broad Institute Genome Sequencing Platform"/>
            <person name="Russ C."/>
            <person name="Cuomo C."/>
            <person name="Shea T."/>
            <person name="Young S.K."/>
            <person name="Zeng Q."/>
            <person name="Koehrsen M."/>
            <person name="Haas B."/>
            <person name="Borodovsky M."/>
            <person name="Guigo R."/>
            <person name="Alvarado L."/>
            <person name="Berlin A."/>
            <person name="Bochicchio J."/>
            <person name="Borenstein D."/>
            <person name="Chapman S."/>
            <person name="Chen Z."/>
            <person name="Freedman E."/>
            <person name="Gellesch M."/>
            <person name="Goldberg J."/>
            <person name="Griggs A."/>
            <person name="Gujja S."/>
            <person name="Heilman E."/>
            <person name="Heiman D."/>
            <person name="Hepburn T."/>
            <person name="Howarth C."/>
            <person name="Jen D."/>
            <person name="Larson L."/>
            <person name="Mehta T."/>
            <person name="Park D."/>
            <person name="Pearson M."/>
            <person name="Roberts A."/>
            <person name="Saif S."/>
            <person name="Shenoy N."/>
            <person name="Sisk P."/>
            <person name="Stolte C."/>
            <person name="Sykes S."/>
            <person name="Thomson T."/>
            <person name="Walk T."/>
            <person name="White J."/>
            <person name="Yandava C."/>
            <person name="Burger G."/>
            <person name="Gray M.W."/>
            <person name="Holland P.W.H."/>
            <person name="King N."/>
            <person name="Lang F.B.F."/>
            <person name="Roger A.J."/>
            <person name="Ruiz-Trillo I."/>
            <person name="Lander E."/>
            <person name="Nusbaum C."/>
        </authorList>
    </citation>
    <scope>NUCLEOTIDE SEQUENCE [LARGE SCALE GENOMIC DNA]</scope>
    <source>
        <strain evidence="7 8">ATCC 50062</strain>
    </source>
</reference>
<comment type="similarity">
    <text evidence="2 6">Belongs to the HMG-CoA reductase family.</text>
</comment>
<evidence type="ECO:0000313" key="7">
    <source>
        <dbReference type="EMBL" id="KNC50041.1"/>
    </source>
</evidence>
<dbReference type="EC" id="1.1.1.34" evidence="6"/>
<evidence type="ECO:0000256" key="5">
    <source>
        <dbReference type="ARBA" id="ARBA00023136"/>
    </source>
</evidence>
<dbReference type="Pfam" id="PF00368">
    <property type="entry name" value="HMG-CoA_red"/>
    <property type="match status" value="1"/>
</dbReference>
<dbReference type="OMA" id="VGRNIEN"/>
<dbReference type="GO" id="GO:0008299">
    <property type="term" value="P:isoprenoid biosynthetic process"/>
    <property type="evidence" value="ECO:0007669"/>
    <property type="project" value="InterPro"/>
</dbReference>
<dbReference type="FunFam" id="3.30.70.420:FF:000001">
    <property type="entry name" value="3-hydroxy-3-methylglutaryl coenzyme A reductase"/>
    <property type="match status" value="1"/>
</dbReference>
<dbReference type="PANTHER" id="PTHR10572">
    <property type="entry name" value="3-HYDROXY-3-METHYLGLUTARYL-COENZYME A REDUCTASE"/>
    <property type="match status" value="1"/>
</dbReference>
<dbReference type="Gene3D" id="3.90.770.10">
    <property type="entry name" value="3-hydroxy-3-methylglutaryl-coenzyme A Reductase, Chain A, domain 2"/>
    <property type="match status" value="1"/>
</dbReference>
<proteinExistence type="inferred from homology"/>
<dbReference type="InterPro" id="IPR004554">
    <property type="entry name" value="HMG_CoA_Rdtase_eu_arc"/>
</dbReference>
<evidence type="ECO:0000256" key="6">
    <source>
        <dbReference type="RuleBase" id="RU361219"/>
    </source>
</evidence>
<dbReference type="InterPro" id="IPR023076">
    <property type="entry name" value="HMG_CoA_Rdtase_CS"/>
</dbReference>
<protein>
    <recommendedName>
        <fullName evidence="6">3-hydroxy-3-methylglutaryl coenzyme A reductase</fullName>
        <shortName evidence="6">HMG-CoA reductase</shortName>
        <ecNumber evidence="6">1.1.1.34</ecNumber>
    </recommendedName>
</protein>
<keyword evidence="4 6" id="KW-0560">Oxidoreductase</keyword>
<comment type="subcellular location">
    <subcellularLocation>
        <location evidence="6">Endoplasmic reticulum membrane</location>
        <topology evidence="6">Multi-pass membrane protein</topology>
    </subcellularLocation>
    <subcellularLocation>
        <location evidence="1">Membrane</location>
    </subcellularLocation>
</comment>
<comment type="catalytic activity">
    <reaction evidence="6">
        <text>(R)-mevalonate + 2 NADP(+) + CoA = (3S)-3-hydroxy-3-methylglutaryl-CoA + 2 NADPH + 2 H(+)</text>
        <dbReference type="Rhea" id="RHEA:15989"/>
        <dbReference type="ChEBI" id="CHEBI:15378"/>
        <dbReference type="ChEBI" id="CHEBI:36464"/>
        <dbReference type="ChEBI" id="CHEBI:43074"/>
        <dbReference type="ChEBI" id="CHEBI:57287"/>
        <dbReference type="ChEBI" id="CHEBI:57783"/>
        <dbReference type="ChEBI" id="CHEBI:58349"/>
        <dbReference type="EC" id="1.1.1.34"/>
    </reaction>
</comment>
<keyword evidence="8" id="KW-1185">Reference proteome</keyword>
<dbReference type="PRINTS" id="PR00071">
    <property type="entry name" value="HMGCOARDTASE"/>
</dbReference>
<dbReference type="SUPFAM" id="SSF55035">
    <property type="entry name" value="NAD-binding domain of HMG-CoA reductase"/>
    <property type="match status" value="1"/>
</dbReference>
<comment type="pathway">
    <text evidence="6">Metabolic intermediate biosynthesis; (R)-mevalonate biosynthesis; (R)-mevalonate from acetyl-CoA: step 3/3.</text>
</comment>
<dbReference type="UniPathway" id="UPA00058">
    <property type="reaction ID" value="UER00103"/>
</dbReference>
<dbReference type="InterPro" id="IPR023074">
    <property type="entry name" value="HMG_CoA_Rdtase_cat_sf"/>
</dbReference>
<dbReference type="Gene3D" id="3.30.70.420">
    <property type="entry name" value="Hydroxymethylglutaryl-CoA reductase, class I/II, NAD/NADP-binding domain"/>
    <property type="match status" value="1"/>
</dbReference>
<keyword evidence="5" id="KW-0472">Membrane</keyword>
<accession>A0A0L0DD58</accession>
<dbReference type="PANTHER" id="PTHR10572:SF24">
    <property type="entry name" value="3-HYDROXY-3-METHYLGLUTARYL-COENZYME A REDUCTASE"/>
    <property type="match status" value="1"/>
</dbReference>
<dbReference type="InterPro" id="IPR023282">
    <property type="entry name" value="HMG_CoA_Rdtase_N"/>
</dbReference>